<feature type="transmembrane region" description="Helical" evidence="5">
    <location>
        <begin position="368"/>
        <end position="391"/>
    </location>
</feature>
<dbReference type="AlphaFoldDB" id="A0A2T3B979"/>
<keyword evidence="3 5" id="KW-1133">Transmembrane helix</keyword>
<feature type="transmembrane region" description="Helical" evidence="5">
    <location>
        <begin position="552"/>
        <end position="570"/>
    </location>
</feature>
<evidence type="ECO:0000256" key="1">
    <source>
        <dbReference type="ARBA" id="ARBA00004141"/>
    </source>
</evidence>
<sequence length="629" mass="69967">MDHEKPEAVLPQVFEYGADQSRSRFDSDFQNVQTLTGTRTPSVDEPEFLEDAQGRRGNGVWRVLGERQINMIAFSGTIGNGLFLGSGKSLAGAGPGGAVLAYVLMGTVISSVISCLVEMTALMPVNAPVMEFPRRFLDRGVGFAVGWMYWFAYVVLASDELVAVANAINFRYDDGSTSLRWTVGNDVNPLVWIALFLVIVTIINMAPVKWFGELEYVFGSIKLIFITMLIMMMLVLTTMKPRANAYYDTTIGSKYWDSPYSFFNHVFQVKDESGKYERTITGGIGTFLGMWTTIIHVIFSYVGMDIVAATAAESKSLPDAESMKLAARKINIRIVSLYSIAMLTASFMVPMNHPFINGGAQSVGESSIFIIAVVEAGIPSAAHFFNAIFVFSSFTCAINSMYVGSRVLYTLALQGQTGPEFITRRLRQCHWGVPTRSVLMTGCLMMMAFMGSTGAPGMRLSELASNCTVSCLIVYIIICATYLRFFKTLEQVKRYGNASEAQAASYDRNHPGYPYKSHGQWLKAAYGLIASIVLVTFNGAVCFVQRPFGLRQFIASYISVPVFIILILGYKIRKHGFRILDWGPERSNDLRNTVQVASKTRKGRLVFLENGSARENVWIFVHWVWVWMK</sequence>
<organism evidence="7 8">
    <name type="scientific">Amorphotheca resinae ATCC 22711</name>
    <dbReference type="NCBI Taxonomy" id="857342"/>
    <lineage>
        <taxon>Eukaryota</taxon>
        <taxon>Fungi</taxon>
        <taxon>Dikarya</taxon>
        <taxon>Ascomycota</taxon>
        <taxon>Pezizomycotina</taxon>
        <taxon>Leotiomycetes</taxon>
        <taxon>Helotiales</taxon>
        <taxon>Amorphothecaceae</taxon>
        <taxon>Amorphotheca</taxon>
    </lineage>
</organism>
<dbReference type="InParanoid" id="A0A2T3B979"/>
<reference evidence="7 8" key="1">
    <citation type="journal article" date="2018" name="New Phytol.">
        <title>Comparative genomics and transcriptomics depict ericoid mycorrhizal fungi as versatile saprotrophs and plant mutualists.</title>
        <authorList>
            <person name="Martino E."/>
            <person name="Morin E."/>
            <person name="Grelet G.A."/>
            <person name="Kuo A."/>
            <person name="Kohler A."/>
            <person name="Daghino S."/>
            <person name="Barry K.W."/>
            <person name="Cichocki N."/>
            <person name="Clum A."/>
            <person name="Dockter R.B."/>
            <person name="Hainaut M."/>
            <person name="Kuo R.C."/>
            <person name="LaButti K."/>
            <person name="Lindahl B.D."/>
            <person name="Lindquist E.A."/>
            <person name="Lipzen A."/>
            <person name="Khouja H.R."/>
            <person name="Magnuson J."/>
            <person name="Murat C."/>
            <person name="Ohm R.A."/>
            <person name="Singer S.W."/>
            <person name="Spatafora J.W."/>
            <person name="Wang M."/>
            <person name="Veneault-Fourrey C."/>
            <person name="Henrissat B."/>
            <person name="Grigoriev I.V."/>
            <person name="Martin F.M."/>
            <person name="Perotto S."/>
        </authorList>
    </citation>
    <scope>NUCLEOTIDE SEQUENCE [LARGE SCALE GENOMIC DNA]</scope>
    <source>
        <strain evidence="7 8">ATCC 22711</strain>
    </source>
</reference>
<evidence type="ECO:0000313" key="7">
    <source>
        <dbReference type="EMBL" id="PSS23377.1"/>
    </source>
</evidence>
<dbReference type="InterPro" id="IPR004841">
    <property type="entry name" value="AA-permease/SLC12A_dom"/>
</dbReference>
<dbReference type="PANTHER" id="PTHR43341">
    <property type="entry name" value="AMINO ACID PERMEASE"/>
    <property type="match status" value="1"/>
</dbReference>
<feature type="transmembrane region" description="Helical" evidence="5">
    <location>
        <begin position="216"/>
        <end position="236"/>
    </location>
</feature>
<dbReference type="RefSeq" id="XP_024723423.1">
    <property type="nucleotide sequence ID" value="XM_024861672.1"/>
</dbReference>
<gene>
    <name evidence="7" type="ORF">M430DRAFT_117503</name>
</gene>
<evidence type="ECO:0000256" key="3">
    <source>
        <dbReference type="ARBA" id="ARBA00022989"/>
    </source>
</evidence>
<evidence type="ECO:0000256" key="2">
    <source>
        <dbReference type="ARBA" id="ARBA00022692"/>
    </source>
</evidence>
<feature type="transmembrane region" description="Helical" evidence="5">
    <location>
        <begin position="524"/>
        <end position="546"/>
    </location>
</feature>
<dbReference type="OrthoDB" id="3900342at2759"/>
<evidence type="ECO:0000256" key="4">
    <source>
        <dbReference type="ARBA" id="ARBA00023136"/>
    </source>
</evidence>
<evidence type="ECO:0000256" key="5">
    <source>
        <dbReference type="SAM" id="Phobius"/>
    </source>
</evidence>
<keyword evidence="2 5" id="KW-0812">Transmembrane</keyword>
<feature type="domain" description="Amino acid permease/ SLC12A" evidence="6">
    <location>
        <begin position="69"/>
        <end position="574"/>
    </location>
</feature>
<evidence type="ECO:0000259" key="6">
    <source>
        <dbReference type="Pfam" id="PF00324"/>
    </source>
</evidence>
<protein>
    <recommendedName>
        <fullName evidence="6">Amino acid permease/ SLC12A domain-containing protein</fullName>
    </recommendedName>
</protein>
<dbReference type="Proteomes" id="UP000241818">
    <property type="component" value="Unassembled WGS sequence"/>
</dbReference>
<name>A0A2T3B979_AMORE</name>
<dbReference type="PIRSF" id="PIRSF006060">
    <property type="entry name" value="AA_transporter"/>
    <property type="match status" value="1"/>
</dbReference>
<feature type="transmembrane region" description="Helical" evidence="5">
    <location>
        <begin position="463"/>
        <end position="485"/>
    </location>
</feature>
<feature type="transmembrane region" description="Helical" evidence="5">
    <location>
        <begin position="433"/>
        <end position="451"/>
    </location>
</feature>
<dbReference type="EMBL" id="KZ679008">
    <property type="protein sequence ID" value="PSS23377.1"/>
    <property type="molecule type" value="Genomic_DNA"/>
</dbReference>
<dbReference type="GO" id="GO:0015171">
    <property type="term" value="F:amino acid transmembrane transporter activity"/>
    <property type="evidence" value="ECO:0007669"/>
    <property type="project" value="TreeGrafter"/>
</dbReference>
<feature type="transmembrane region" description="Helical" evidence="5">
    <location>
        <begin position="330"/>
        <end position="348"/>
    </location>
</feature>
<dbReference type="GO" id="GO:0016020">
    <property type="term" value="C:membrane"/>
    <property type="evidence" value="ECO:0007669"/>
    <property type="project" value="UniProtKB-SubCell"/>
</dbReference>
<evidence type="ECO:0000313" key="8">
    <source>
        <dbReference type="Proteomes" id="UP000241818"/>
    </source>
</evidence>
<dbReference type="InterPro" id="IPR050524">
    <property type="entry name" value="APC_YAT"/>
</dbReference>
<proteinExistence type="predicted"/>
<dbReference type="STRING" id="857342.A0A2T3B979"/>
<feature type="transmembrane region" description="Helical" evidence="5">
    <location>
        <begin position="189"/>
        <end position="210"/>
    </location>
</feature>
<keyword evidence="4 5" id="KW-0472">Membrane</keyword>
<dbReference type="Gene3D" id="1.20.1740.10">
    <property type="entry name" value="Amino acid/polyamine transporter I"/>
    <property type="match status" value="1"/>
</dbReference>
<keyword evidence="8" id="KW-1185">Reference proteome</keyword>
<dbReference type="Pfam" id="PF00324">
    <property type="entry name" value="AA_permease"/>
    <property type="match status" value="1"/>
</dbReference>
<dbReference type="PANTHER" id="PTHR43341:SF35">
    <property type="entry name" value="ACID TRANSPORTER, PUTATIVE-RELATED"/>
    <property type="match status" value="1"/>
</dbReference>
<comment type="subcellular location">
    <subcellularLocation>
        <location evidence="1">Membrane</location>
        <topology evidence="1">Multi-pass membrane protein</topology>
    </subcellularLocation>
</comment>
<feature type="transmembrane region" description="Helical" evidence="5">
    <location>
        <begin position="99"/>
        <end position="127"/>
    </location>
</feature>
<dbReference type="GeneID" id="36569753"/>
<accession>A0A2T3B979</accession>